<name>A0ABR8RE67_9BACI</name>
<organism evidence="1 2">
    <name type="scientific">Psychrobacillus faecigallinarum</name>
    <dbReference type="NCBI Taxonomy" id="2762235"/>
    <lineage>
        <taxon>Bacteria</taxon>
        <taxon>Bacillati</taxon>
        <taxon>Bacillota</taxon>
        <taxon>Bacilli</taxon>
        <taxon>Bacillales</taxon>
        <taxon>Bacillaceae</taxon>
        <taxon>Psychrobacillus</taxon>
    </lineage>
</organism>
<dbReference type="Gene3D" id="2.160.20.80">
    <property type="entry name" value="E3 ubiquitin-protein ligase SopA"/>
    <property type="match status" value="1"/>
</dbReference>
<keyword evidence="2" id="KW-1185">Reference proteome</keyword>
<dbReference type="PANTHER" id="PTHR42999:SF1">
    <property type="entry name" value="PENTAPEPTIDE REPEAT-CONTAINING PROTEIN"/>
    <property type="match status" value="1"/>
</dbReference>
<dbReference type="Pfam" id="PF13599">
    <property type="entry name" value="Pentapeptide_4"/>
    <property type="match status" value="1"/>
</dbReference>
<reference evidence="1 2" key="1">
    <citation type="submission" date="2020-08" db="EMBL/GenBank/DDBJ databases">
        <title>A Genomic Blueprint of the Chicken Gut Microbiome.</title>
        <authorList>
            <person name="Gilroy R."/>
            <person name="Ravi A."/>
            <person name="Getino M."/>
            <person name="Pursley I."/>
            <person name="Horton D.L."/>
            <person name="Alikhan N.-F."/>
            <person name="Baker D."/>
            <person name="Gharbi K."/>
            <person name="Hall N."/>
            <person name="Watson M."/>
            <person name="Adriaenssens E.M."/>
            <person name="Foster-Nyarko E."/>
            <person name="Jarju S."/>
            <person name="Secka A."/>
            <person name="Antonio M."/>
            <person name="Oren A."/>
            <person name="Chaudhuri R."/>
            <person name="La Ragione R.M."/>
            <person name="Hildebrand F."/>
            <person name="Pallen M.J."/>
        </authorList>
    </citation>
    <scope>NUCLEOTIDE SEQUENCE [LARGE SCALE GENOMIC DNA]</scope>
    <source>
        <strain evidence="1 2">Sa2BUA9</strain>
    </source>
</reference>
<dbReference type="EMBL" id="JACSQO010000013">
    <property type="protein sequence ID" value="MBD7946063.1"/>
    <property type="molecule type" value="Genomic_DNA"/>
</dbReference>
<protein>
    <submittedName>
        <fullName evidence="1">Pentapeptide repeat-containing protein</fullName>
    </submittedName>
</protein>
<dbReference type="RefSeq" id="WP_144539443.1">
    <property type="nucleotide sequence ID" value="NZ_JACSQO010000013.1"/>
</dbReference>
<dbReference type="InterPro" id="IPR001646">
    <property type="entry name" value="5peptide_repeat"/>
</dbReference>
<comment type="caution">
    <text evidence="1">The sequence shown here is derived from an EMBL/GenBank/DDBJ whole genome shotgun (WGS) entry which is preliminary data.</text>
</comment>
<dbReference type="Proteomes" id="UP000640786">
    <property type="component" value="Unassembled WGS sequence"/>
</dbReference>
<accession>A0ABR8RE67</accession>
<proteinExistence type="predicted"/>
<dbReference type="SUPFAM" id="SSF141571">
    <property type="entry name" value="Pentapeptide repeat-like"/>
    <property type="match status" value="1"/>
</dbReference>
<evidence type="ECO:0000313" key="2">
    <source>
        <dbReference type="Proteomes" id="UP000640786"/>
    </source>
</evidence>
<evidence type="ECO:0000313" key="1">
    <source>
        <dbReference type="EMBL" id="MBD7946063.1"/>
    </source>
</evidence>
<sequence length="210" mass="23946">MKITAPKCREELEAINIKDALEEDYYISNGTISSLEGITEWEERVVFDQIHFQQASFESLHFYQVEFIDCIFEKCDLSNVVMDQALFHRVEFIECKLFGANITDGRLTDVRLVENLANYLNLSFSKLKKVSFTKCILNHADFVDSTFQQVELENCELNEANFTDTSLNGIDLSTSTYENLIVSMEDLKGCTVSMEQAIGFAKSLGVIIKE</sequence>
<dbReference type="InterPro" id="IPR052949">
    <property type="entry name" value="PA_immunity-related"/>
</dbReference>
<dbReference type="PANTHER" id="PTHR42999">
    <property type="entry name" value="ANTIBIOTIC RESISTANCE PROTEIN MCBG"/>
    <property type="match status" value="1"/>
</dbReference>
<gene>
    <name evidence="1" type="ORF">H9650_18315</name>
</gene>